<evidence type="ECO:0000313" key="2">
    <source>
        <dbReference type="RefSeq" id="XP_023934229.2"/>
    </source>
</evidence>
<gene>
    <name evidence="2" type="primary">LOC112043164</name>
</gene>
<reference evidence="2" key="1">
    <citation type="submission" date="2025-08" db="UniProtKB">
        <authorList>
            <consortium name="RefSeq"/>
        </authorList>
    </citation>
    <scope>IDENTIFICATION</scope>
</reference>
<sequence>MIDHVYNEKSIDRIIKQNYQLEAEKIRNKHSQDLNHFIDWFENQPGHLKHVLQRLDKLRQEQVEPIVEIVAGVLSEHPKLEMLYNEKLNKTSELEKKLKRYKIICKLNCEDDEENDYIISKREIGEDFYCSSLEDLHKHITKNLDQFVIKINNITMNKLSSTDKIYEEIIEEIKSNLKDKALNEFGRTMYDILHLEDEYHHFVDNITSVDLFAAVYAIKSFGLHIDTKLLELEQAIEKYGKHCNSCSSKSLVRKARQANPELDTKQTAEQPSLVDGLLENKFKEIVDAVERDCKNIFNDLNVLIQNIDQVSGENWKPLQDELHAMTTAEREVLESLQNLASTKPIDILLEIIKKLQALLQFIYDILNNLP</sequence>
<dbReference type="AlphaFoldDB" id="A0A6J1MIQ5"/>
<name>A0A6J1MIQ5_BICAN</name>
<accession>A0A6J1MIQ5</accession>
<dbReference type="GeneID" id="112043164"/>
<dbReference type="KEGG" id="bany:112043164"/>
<dbReference type="OrthoDB" id="7491740at2759"/>
<organism evidence="1 2">
    <name type="scientific">Bicyclus anynana</name>
    <name type="common">Squinting bush brown butterfly</name>
    <dbReference type="NCBI Taxonomy" id="110368"/>
    <lineage>
        <taxon>Eukaryota</taxon>
        <taxon>Metazoa</taxon>
        <taxon>Ecdysozoa</taxon>
        <taxon>Arthropoda</taxon>
        <taxon>Hexapoda</taxon>
        <taxon>Insecta</taxon>
        <taxon>Pterygota</taxon>
        <taxon>Neoptera</taxon>
        <taxon>Endopterygota</taxon>
        <taxon>Lepidoptera</taxon>
        <taxon>Glossata</taxon>
        <taxon>Ditrysia</taxon>
        <taxon>Papilionoidea</taxon>
        <taxon>Nymphalidae</taxon>
        <taxon>Satyrinae</taxon>
        <taxon>Satyrini</taxon>
        <taxon>Mycalesina</taxon>
        <taxon>Bicyclus</taxon>
    </lineage>
</organism>
<evidence type="ECO:0000313" key="1">
    <source>
        <dbReference type="Proteomes" id="UP001652582"/>
    </source>
</evidence>
<dbReference type="RefSeq" id="XP_023934229.2">
    <property type="nucleotide sequence ID" value="XM_024078461.2"/>
</dbReference>
<keyword evidence="1" id="KW-1185">Reference proteome</keyword>
<proteinExistence type="predicted"/>
<protein>
    <submittedName>
        <fullName evidence="2">Uncharacterized protein LOC112043164</fullName>
    </submittedName>
</protein>
<dbReference type="Proteomes" id="UP001652582">
    <property type="component" value="Chromosome 15"/>
</dbReference>